<feature type="coiled-coil region" evidence="3">
    <location>
        <begin position="4"/>
        <end position="38"/>
    </location>
</feature>
<dbReference type="InterPro" id="IPR035979">
    <property type="entry name" value="RBD_domain_sf"/>
</dbReference>
<dbReference type="SUPFAM" id="SSF54928">
    <property type="entry name" value="RNA-binding domain, RBD"/>
    <property type="match status" value="1"/>
</dbReference>
<dbReference type="GO" id="GO:0003729">
    <property type="term" value="F:mRNA binding"/>
    <property type="evidence" value="ECO:0007669"/>
    <property type="project" value="TreeGrafter"/>
</dbReference>
<evidence type="ECO:0000259" key="4">
    <source>
        <dbReference type="PROSITE" id="PS50102"/>
    </source>
</evidence>
<reference evidence="6" key="2">
    <citation type="submission" date="2019-10" db="EMBL/GenBank/DDBJ databases">
        <title>A de novo genome assembly of a pear dwarfing rootstock.</title>
        <authorList>
            <person name="Wang F."/>
            <person name="Wang J."/>
            <person name="Li S."/>
            <person name="Zhang Y."/>
            <person name="Fang M."/>
            <person name="Ma L."/>
            <person name="Zhao Y."/>
            <person name="Jiang S."/>
        </authorList>
    </citation>
    <scope>NUCLEOTIDE SEQUENCE [LARGE SCALE GENOMIC DNA]</scope>
</reference>
<dbReference type="PANTHER" id="PTHR48025">
    <property type="entry name" value="OS02G0815200 PROTEIN"/>
    <property type="match status" value="1"/>
</dbReference>
<evidence type="ECO:0000256" key="2">
    <source>
        <dbReference type="PROSITE-ProRule" id="PRU00176"/>
    </source>
</evidence>
<keyword evidence="5" id="KW-0687">Ribonucleoprotein</keyword>
<accession>A0A5N5HRJ7</accession>
<dbReference type="GO" id="GO:0009535">
    <property type="term" value="C:chloroplast thylakoid membrane"/>
    <property type="evidence" value="ECO:0007669"/>
    <property type="project" value="TreeGrafter"/>
</dbReference>
<dbReference type="Pfam" id="PF00076">
    <property type="entry name" value="RRM_1"/>
    <property type="match status" value="1"/>
</dbReference>
<dbReference type="AlphaFoldDB" id="A0A5N5HRJ7"/>
<dbReference type="PROSITE" id="PS50102">
    <property type="entry name" value="RRM"/>
    <property type="match status" value="1"/>
</dbReference>
<evidence type="ECO:0000256" key="1">
    <source>
        <dbReference type="ARBA" id="ARBA00022884"/>
    </source>
</evidence>
<sequence>MDFGNEADQRAKEAEICVQEMEDEVRELRDELGLYKMLLQLHEISFVLGELASLDETPVLEAKPEEFSNTRLLAQNVPWHCTPEDVRTVFEKYGTVVDVELAMYDKTRNRGLAFVTMGSPEEARTALDNLESSRERLLVTKFGNF</sequence>
<reference evidence="5 6" key="1">
    <citation type="submission" date="2019-09" db="EMBL/GenBank/DDBJ databases">
        <authorList>
            <person name="Ou C."/>
        </authorList>
    </citation>
    <scope>NUCLEOTIDE SEQUENCE [LARGE SCALE GENOMIC DNA]</scope>
    <source>
        <strain evidence="5">S2</strain>
        <tissue evidence="5">Leaf</tissue>
    </source>
</reference>
<dbReference type="InterPro" id="IPR012677">
    <property type="entry name" value="Nucleotide-bd_a/b_plait_sf"/>
</dbReference>
<feature type="domain" description="RRM" evidence="4">
    <location>
        <begin position="70"/>
        <end position="145"/>
    </location>
</feature>
<dbReference type="InterPro" id="IPR000504">
    <property type="entry name" value="RRM_dom"/>
</dbReference>
<proteinExistence type="predicted"/>
<dbReference type="Gene3D" id="3.30.70.330">
    <property type="match status" value="1"/>
</dbReference>
<name>A0A5N5HRJ7_9ROSA</name>
<dbReference type="PANTHER" id="PTHR48025:SF17">
    <property type="entry name" value="28 KDA RIBONUCLEOPROTEIN, CHLOROPLASTIC"/>
    <property type="match status" value="1"/>
</dbReference>
<keyword evidence="6" id="KW-1185">Reference proteome</keyword>
<evidence type="ECO:0000313" key="6">
    <source>
        <dbReference type="Proteomes" id="UP000327157"/>
    </source>
</evidence>
<reference evidence="5 6" key="3">
    <citation type="submission" date="2019-11" db="EMBL/GenBank/DDBJ databases">
        <title>A de novo genome assembly of a pear dwarfing rootstock.</title>
        <authorList>
            <person name="Wang F."/>
            <person name="Wang J."/>
            <person name="Li S."/>
            <person name="Zhang Y."/>
            <person name="Fang M."/>
            <person name="Ma L."/>
            <person name="Zhao Y."/>
            <person name="Jiang S."/>
        </authorList>
    </citation>
    <scope>NUCLEOTIDE SEQUENCE [LARGE SCALE GENOMIC DNA]</scope>
    <source>
        <strain evidence="5">S2</strain>
        <tissue evidence="5">Leaf</tissue>
    </source>
</reference>
<dbReference type="OrthoDB" id="1739953at2759"/>
<comment type="caution">
    <text evidence="5">The sequence shown here is derived from an EMBL/GenBank/DDBJ whole genome shotgun (WGS) entry which is preliminary data.</text>
</comment>
<keyword evidence="3" id="KW-0175">Coiled coil</keyword>
<evidence type="ECO:0000313" key="5">
    <source>
        <dbReference type="EMBL" id="KAB2628871.1"/>
    </source>
</evidence>
<organism evidence="5 6">
    <name type="scientific">Pyrus ussuriensis x Pyrus communis</name>
    <dbReference type="NCBI Taxonomy" id="2448454"/>
    <lineage>
        <taxon>Eukaryota</taxon>
        <taxon>Viridiplantae</taxon>
        <taxon>Streptophyta</taxon>
        <taxon>Embryophyta</taxon>
        <taxon>Tracheophyta</taxon>
        <taxon>Spermatophyta</taxon>
        <taxon>Magnoliopsida</taxon>
        <taxon>eudicotyledons</taxon>
        <taxon>Gunneridae</taxon>
        <taxon>Pentapetalae</taxon>
        <taxon>rosids</taxon>
        <taxon>fabids</taxon>
        <taxon>Rosales</taxon>
        <taxon>Rosaceae</taxon>
        <taxon>Amygdaloideae</taxon>
        <taxon>Maleae</taxon>
        <taxon>Pyrus</taxon>
    </lineage>
</organism>
<gene>
    <name evidence="5" type="ORF">D8674_033666</name>
</gene>
<dbReference type="InterPro" id="IPR050502">
    <property type="entry name" value="Euk_RNA-bind_prot"/>
</dbReference>
<dbReference type="GO" id="GO:1901259">
    <property type="term" value="P:chloroplast rRNA processing"/>
    <property type="evidence" value="ECO:0007669"/>
    <property type="project" value="TreeGrafter"/>
</dbReference>
<dbReference type="SMART" id="SM00360">
    <property type="entry name" value="RRM"/>
    <property type="match status" value="1"/>
</dbReference>
<dbReference type="Proteomes" id="UP000327157">
    <property type="component" value="Chromosome 8"/>
</dbReference>
<protein>
    <submittedName>
        <fullName evidence="5">28 kDa ribonucleoprotein</fullName>
    </submittedName>
</protein>
<dbReference type="EMBL" id="SMOL01000148">
    <property type="protein sequence ID" value="KAB2628871.1"/>
    <property type="molecule type" value="Genomic_DNA"/>
</dbReference>
<evidence type="ECO:0000256" key="3">
    <source>
        <dbReference type="SAM" id="Coils"/>
    </source>
</evidence>
<dbReference type="GO" id="GO:1990904">
    <property type="term" value="C:ribonucleoprotein complex"/>
    <property type="evidence" value="ECO:0007669"/>
    <property type="project" value="UniProtKB-KW"/>
</dbReference>
<keyword evidence="1 2" id="KW-0694">RNA-binding</keyword>